<keyword evidence="2" id="KW-1185">Reference proteome</keyword>
<dbReference type="EMBL" id="JAVUPU010000006">
    <property type="protein sequence ID" value="MDT9599861.1"/>
    <property type="molecule type" value="Genomic_DNA"/>
</dbReference>
<dbReference type="Proteomes" id="UP001259572">
    <property type="component" value="Unassembled WGS sequence"/>
</dbReference>
<comment type="caution">
    <text evidence="1">The sequence shown here is derived from an EMBL/GenBank/DDBJ whole genome shotgun (WGS) entry which is preliminary data.</text>
</comment>
<protein>
    <recommendedName>
        <fullName evidence="3">Restriction endonuclease type IV Mrr domain-containing protein</fullName>
    </recommendedName>
</protein>
<gene>
    <name evidence="1" type="ORF">RQX22_12945</name>
</gene>
<dbReference type="RefSeq" id="WP_315726958.1">
    <property type="nucleotide sequence ID" value="NZ_JAVUPU010000006.1"/>
</dbReference>
<evidence type="ECO:0000313" key="1">
    <source>
        <dbReference type="EMBL" id="MDT9599861.1"/>
    </source>
</evidence>
<evidence type="ECO:0008006" key="3">
    <source>
        <dbReference type="Google" id="ProtNLM"/>
    </source>
</evidence>
<accession>A0ABU3Q8Y7</accession>
<name>A0ABU3Q8Y7_9SPHN</name>
<organism evidence="1 2">
    <name type="scientific">Sphingosinicella rhizophila</name>
    <dbReference type="NCBI Taxonomy" id="3050082"/>
    <lineage>
        <taxon>Bacteria</taxon>
        <taxon>Pseudomonadati</taxon>
        <taxon>Pseudomonadota</taxon>
        <taxon>Alphaproteobacteria</taxon>
        <taxon>Sphingomonadales</taxon>
        <taxon>Sphingosinicellaceae</taxon>
        <taxon>Sphingosinicella</taxon>
    </lineage>
</organism>
<proteinExistence type="predicted"/>
<reference evidence="1 2" key="1">
    <citation type="submission" date="2023-05" db="EMBL/GenBank/DDBJ databases">
        <authorList>
            <person name="Guo Y."/>
        </authorList>
    </citation>
    <scope>NUCLEOTIDE SEQUENCE [LARGE SCALE GENOMIC DNA]</scope>
    <source>
        <strain evidence="1 2">GR2756</strain>
    </source>
</reference>
<evidence type="ECO:0000313" key="2">
    <source>
        <dbReference type="Proteomes" id="UP001259572"/>
    </source>
</evidence>
<sequence length="239" mass="26014">MAAGILQSNRVPGTSPWKRLSGELVAATGRDFERAVLPIARAIWPALVQPRGMATYDSAGADLVAFKDDGGLEVVIQCKGVFKAEGLQDDQFASFAKSIASFAKSGLTTDAYVVIHNQDSRNQKVADQIDAALSQLKADGKAETVVQWDRQAFLRALEAKLRDMVSERIGEQSALMLEQLGRQFAYGHTYVPQVPVTQSTLSLKRGHPPPHSDLADELSLSFQSGELRLRYMSLMHAGA</sequence>